<protein>
    <recommendedName>
        <fullName evidence="1">DUF427 domain-containing protein</fullName>
    </recommendedName>
</protein>
<dbReference type="RefSeq" id="WP_071062476.1">
    <property type="nucleotide sequence ID" value="NZ_MAXA01000158.1"/>
</dbReference>
<dbReference type="InterPro" id="IPR038694">
    <property type="entry name" value="DUF427_sf"/>
</dbReference>
<dbReference type="Pfam" id="PF04248">
    <property type="entry name" value="NTP_transf_9"/>
    <property type="match status" value="2"/>
</dbReference>
<keyword evidence="3" id="KW-1185">Reference proteome</keyword>
<dbReference type="Proteomes" id="UP000179769">
    <property type="component" value="Unassembled WGS sequence"/>
</dbReference>
<dbReference type="PANTHER" id="PTHR34310">
    <property type="entry name" value="DUF427 DOMAIN PROTEIN (AFU_ORTHOLOGUE AFUA_3G02220)"/>
    <property type="match status" value="1"/>
</dbReference>
<name>A0A1S1QER9_9ACTN</name>
<gene>
    <name evidence="2" type="ORF">BBK14_15690</name>
</gene>
<dbReference type="EMBL" id="MAXA01000158">
    <property type="protein sequence ID" value="OHV32147.1"/>
    <property type="molecule type" value="Genomic_DNA"/>
</dbReference>
<feature type="domain" description="DUF427" evidence="1">
    <location>
        <begin position="164"/>
        <end position="254"/>
    </location>
</feature>
<dbReference type="OrthoDB" id="285364at2"/>
<evidence type="ECO:0000313" key="2">
    <source>
        <dbReference type="EMBL" id="OHV32147.1"/>
    </source>
</evidence>
<accession>A0A1S1QER9</accession>
<comment type="caution">
    <text evidence="2">The sequence shown here is derived from an EMBL/GenBank/DDBJ whole genome shotgun (WGS) entry which is preliminary data.</text>
</comment>
<feature type="domain" description="DUF427" evidence="1">
    <location>
        <begin position="40"/>
        <end position="130"/>
    </location>
</feature>
<organism evidence="2 3">
    <name type="scientific">Parafrankia soli</name>
    <dbReference type="NCBI Taxonomy" id="2599596"/>
    <lineage>
        <taxon>Bacteria</taxon>
        <taxon>Bacillati</taxon>
        <taxon>Actinomycetota</taxon>
        <taxon>Actinomycetes</taxon>
        <taxon>Frankiales</taxon>
        <taxon>Frankiaceae</taxon>
        <taxon>Parafrankia</taxon>
    </lineage>
</organism>
<proteinExistence type="predicted"/>
<sequence length="270" mass="29822">MSLTLGSGPFASHRAGTFNFDLDAAAPAHVLYLEDVAQRVRAELAGQTVLDTRRARILYETNHLGVWYVPLEDIRQDLLEPTDHHTYCPFKGTASYWTLRVGDRVEENVLWSYPEPVPGAPPIAGLAAFYFDRLDAWYEEDEQVFGHPRDPYHRVDTRRASDQVEVLVGGEAVARTTRPVKLFETSLPPRWYIPLEDVRAEALEGSGTHTVCAYKGQASYYTVRGGGEVITDGAWYYPSPLPESAGIAGLVSFLGKGITVLVNGEPAPGT</sequence>
<dbReference type="PANTHER" id="PTHR34310:SF9">
    <property type="entry name" value="BLR5716 PROTEIN"/>
    <property type="match status" value="1"/>
</dbReference>
<evidence type="ECO:0000259" key="1">
    <source>
        <dbReference type="Pfam" id="PF04248"/>
    </source>
</evidence>
<dbReference type="InterPro" id="IPR007361">
    <property type="entry name" value="DUF427"/>
</dbReference>
<reference evidence="3" key="1">
    <citation type="submission" date="2016-07" db="EMBL/GenBank/DDBJ databases">
        <title>Frankia sp. NRRL B-16219 Genome sequencing.</title>
        <authorList>
            <person name="Ghodhbane-Gtari F."/>
            <person name="Swanson E."/>
            <person name="Gueddou A."/>
            <person name="Louati M."/>
            <person name="Nouioui I."/>
            <person name="Hezbri K."/>
            <person name="Abebe-Akele F."/>
            <person name="Simpson S."/>
            <person name="Morris K."/>
            <person name="Thomas K."/>
            <person name="Gtari M."/>
            <person name="Tisa L.S."/>
        </authorList>
    </citation>
    <scope>NUCLEOTIDE SEQUENCE [LARGE SCALE GENOMIC DNA]</scope>
    <source>
        <strain evidence="3">NRRL B-16219</strain>
    </source>
</reference>
<dbReference type="Gene3D" id="2.170.150.40">
    <property type="entry name" value="Domain of unknown function (DUF427)"/>
    <property type="match status" value="2"/>
</dbReference>
<evidence type="ECO:0000313" key="3">
    <source>
        <dbReference type="Proteomes" id="UP000179769"/>
    </source>
</evidence>
<dbReference type="AlphaFoldDB" id="A0A1S1QER9"/>